<comment type="function">
    <text evidence="18">Core subunit of the mitochondrial membrane respiratory chain NADH dehydrogenase (Complex I) which catalyzes electron transfer from NADH through the respiratory chain, using ubiquinone as an electron acceptor. Essential for the catalytic activity and assembly of complex I.</text>
</comment>
<evidence type="ECO:0000256" key="8">
    <source>
        <dbReference type="ARBA" id="ARBA00022692"/>
    </source>
</evidence>
<evidence type="ECO:0000256" key="9">
    <source>
        <dbReference type="ARBA" id="ARBA00022792"/>
    </source>
</evidence>
<evidence type="ECO:0000256" key="18">
    <source>
        <dbReference type="RuleBase" id="RU003403"/>
    </source>
</evidence>
<geneLocation type="mitochondrion" evidence="20"/>
<evidence type="ECO:0000256" key="10">
    <source>
        <dbReference type="ARBA" id="ARBA00022967"/>
    </source>
</evidence>
<keyword evidence="16 18" id="KW-0472">Membrane</keyword>
<evidence type="ECO:0000256" key="11">
    <source>
        <dbReference type="ARBA" id="ARBA00022982"/>
    </source>
</evidence>
<protein>
    <recommendedName>
        <fullName evidence="5 18">NADH-ubiquinone oxidoreductase chain 2</fullName>
        <ecNumber evidence="4 18">7.1.1.2</ecNumber>
    </recommendedName>
</protein>
<reference evidence="20" key="2">
    <citation type="journal article" date="2022" name="Syst. Entomol.">
        <title>Massive gene rearrangements of mitochondrial genomes and implications for the phylogeny of Trichoptera (Insecta).</title>
        <authorList>
            <person name="Ge X."/>
            <person name="Peng L."/>
            <person name="Vogler A.P."/>
            <person name="Morse J.C."/>
            <person name="Yang L."/>
            <person name="Sun C."/>
            <person name="Wang B."/>
        </authorList>
    </citation>
    <scope>NUCLEOTIDE SEQUENCE</scope>
</reference>
<keyword evidence="6" id="KW-0813">Transport</keyword>
<feature type="transmembrane region" description="Helical" evidence="18">
    <location>
        <begin position="152"/>
        <end position="174"/>
    </location>
</feature>
<dbReference type="PANTHER" id="PTHR46552">
    <property type="entry name" value="NADH-UBIQUINONE OXIDOREDUCTASE CHAIN 2"/>
    <property type="match status" value="1"/>
</dbReference>
<dbReference type="PANTHER" id="PTHR46552:SF1">
    <property type="entry name" value="NADH-UBIQUINONE OXIDOREDUCTASE CHAIN 2"/>
    <property type="match status" value="1"/>
</dbReference>
<keyword evidence="15 18" id="KW-0496">Mitochondrion</keyword>
<feature type="transmembrane region" description="Helical" evidence="18">
    <location>
        <begin position="12"/>
        <end position="38"/>
    </location>
</feature>
<dbReference type="GO" id="GO:0005743">
    <property type="term" value="C:mitochondrial inner membrane"/>
    <property type="evidence" value="ECO:0007669"/>
    <property type="project" value="UniProtKB-SubCell"/>
</dbReference>
<comment type="similarity">
    <text evidence="3 18">Belongs to the complex I subunit 2 family.</text>
</comment>
<dbReference type="PRINTS" id="PR01436">
    <property type="entry name" value="NADHDHGNASE2"/>
</dbReference>
<feature type="domain" description="NADH:quinone oxidoreductase/Mrp antiporter transmembrane" evidence="19">
    <location>
        <begin position="26"/>
        <end position="286"/>
    </location>
</feature>
<dbReference type="GO" id="GO:0006120">
    <property type="term" value="P:mitochondrial electron transport, NADH to ubiquinone"/>
    <property type="evidence" value="ECO:0007669"/>
    <property type="project" value="InterPro"/>
</dbReference>
<evidence type="ECO:0000256" key="2">
    <source>
        <dbReference type="ARBA" id="ARBA00004448"/>
    </source>
</evidence>
<accession>A0A9E8RSK6</accession>
<evidence type="ECO:0000256" key="12">
    <source>
        <dbReference type="ARBA" id="ARBA00022989"/>
    </source>
</evidence>
<keyword evidence="12 18" id="KW-1133">Transmembrane helix</keyword>
<feature type="transmembrane region" description="Helical" evidence="18">
    <location>
        <begin position="98"/>
        <end position="117"/>
    </location>
</feature>
<dbReference type="EMBL" id="OL678006">
    <property type="protein sequence ID" value="UZZ43818.1"/>
    <property type="molecule type" value="Genomic_DNA"/>
</dbReference>
<feature type="transmembrane region" description="Helical" evidence="18">
    <location>
        <begin position="274"/>
        <end position="296"/>
    </location>
</feature>
<evidence type="ECO:0000313" key="20">
    <source>
        <dbReference type="EMBL" id="UZZ43818.1"/>
    </source>
</evidence>
<organism evidence="20">
    <name type="scientific">Ceraclea indistincta</name>
    <dbReference type="NCBI Taxonomy" id="2904887"/>
    <lineage>
        <taxon>Eukaryota</taxon>
        <taxon>Metazoa</taxon>
        <taxon>Ecdysozoa</taxon>
        <taxon>Arthropoda</taxon>
        <taxon>Hexapoda</taxon>
        <taxon>Insecta</taxon>
        <taxon>Pterygota</taxon>
        <taxon>Neoptera</taxon>
        <taxon>Endopterygota</taxon>
        <taxon>Trichoptera</taxon>
        <taxon>Integripalpia</taxon>
        <taxon>Brevitentoria</taxon>
        <taxon>Leptoceroidea</taxon>
        <taxon>Leptoceridae</taxon>
        <taxon>Leptocerinae</taxon>
        <taxon>Athripsodini</taxon>
        <taxon>Ceraclea</taxon>
    </lineage>
</organism>
<proteinExistence type="inferred from homology"/>
<keyword evidence="8 18" id="KW-0812">Transmembrane</keyword>
<evidence type="ECO:0000256" key="17">
    <source>
        <dbReference type="ARBA" id="ARBA00049551"/>
    </source>
</evidence>
<dbReference type="InterPro" id="IPR003917">
    <property type="entry name" value="NADH_UbQ_OxRdtase_chain2"/>
</dbReference>
<evidence type="ECO:0000256" key="13">
    <source>
        <dbReference type="ARBA" id="ARBA00023027"/>
    </source>
</evidence>
<keyword evidence="14 18" id="KW-0830">Ubiquinone</keyword>
<dbReference type="AlphaFoldDB" id="A0A9E8RSK6"/>
<dbReference type="InterPro" id="IPR050175">
    <property type="entry name" value="Complex_I_Subunit_2"/>
</dbReference>
<dbReference type="EC" id="7.1.1.2" evidence="4 18"/>
<evidence type="ECO:0000259" key="19">
    <source>
        <dbReference type="Pfam" id="PF00361"/>
    </source>
</evidence>
<feature type="transmembrane region" description="Helical" evidence="18">
    <location>
        <begin position="59"/>
        <end position="78"/>
    </location>
</feature>
<name>A0A9E8RSK6_9NEOP</name>
<keyword evidence="13 18" id="KW-0520">NAD</keyword>
<dbReference type="CTD" id="4536"/>
<evidence type="ECO:0000256" key="5">
    <source>
        <dbReference type="ARBA" id="ARBA00021008"/>
    </source>
</evidence>
<keyword evidence="7 18" id="KW-0679">Respiratory chain</keyword>
<feature type="transmembrane region" description="Helical" evidence="18">
    <location>
        <begin position="186"/>
        <end position="205"/>
    </location>
</feature>
<comment type="subcellular location">
    <subcellularLocation>
        <location evidence="2 18">Mitochondrion inner membrane</location>
        <topology evidence="2 18">Multi-pass membrane protein</topology>
    </subcellularLocation>
</comment>
<dbReference type="GO" id="GO:0008137">
    <property type="term" value="F:NADH dehydrogenase (ubiquinone) activity"/>
    <property type="evidence" value="ECO:0007669"/>
    <property type="project" value="UniProtKB-EC"/>
</dbReference>
<dbReference type="InterPro" id="IPR001750">
    <property type="entry name" value="ND/Mrp_TM"/>
</dbReference>
<comment type="catalytic activity">
    <reaction evidence="17 18">
        <text>a ubiquinone + NADH + 5 H(+)(in) = a ubiquinol + NAD(+) + 4 H(+)(out)</text>
        <dbReference type="Rhea" id="RHEA:29091"/>
        <dbReference type="Rhea" id="RHEA-COMP:9565"/>
        <dbReference type="Rhea" id="RHEA-COMP:9566"/>
        <dbReference type="ChEBI" id="CHEBI:15378"/>
        <dbReference type="ChEBI" id="CHEBI:16389"/>
        <dbReference type="ChEBI" id="CHEBI:17976"/>
        <dbReference type="ChEBI" id="CHEBI:57540"/>
        <dbReference type="ChEBI" id="CHEBI:57945"/>
        <dbReference type="EC" id="7.1.1.2"/>
    </reaction>
</comment>
<evidence type="ECO:0000256" key="6">
    <source>
        <dbReference type="ARBA" id="ARBA00022448"/>
    </source>
</evidence>
<keyword evidence="9 18" id="KW-0999">Mitochondrion inner membrane</keyword>
<reference evidence="20" key="1">
    <citation type="submission" date="2021-11" db="EMBL/GenBank/DDBJ databases">
        <authorList>
            <person name="Ge X.-Y."/>
            <person name="Peng L."/>
            <person name="Sun C.-H."/>
            <person name="Wang B.-X."/>
        </authorList>
    </citation>
    <scope>NUCLEOTIDE SEQUENCE</scope>
</reference>
<feature type="transmembrane region" description="Helical" evidence="18">
    <location>
        <begin position="317"/>
        <end position="339"/>
    </location>
</feature>
<evidence type="ECO:0000256" key="15">
    <source>
        <dbReference type="ARBA" id="ARBA00023128"/>
    </source>
</evidence>
<feature type="transmembrane region" description="Helical" evidence="18">
    <location>
        <begin position="242"/>
        <end position="262"/>
    </location>
</feature>
<dbReference type="GeneID" id="77425207"/>
<dbReference type="Pfam" id="PF00361">
    <property type="entry name" value="Proton_antipo_M"/>
    <property type="match status" value="1"/>
</dbReference>
<evidence type="ECO:0000256" key="4">
    <source>
        <dbReference type="ARBA" id="ARBA00012944"/>
    </source>
</evidence>
<evidence type="ECO:0000256" key="16">
    <source>
        <dbReference type="ARBA" id="ARBA00023136"/>
    </source>
</evidence>
<keyword evidence="10 18" id="KW-1278">Translocase</keyword>
<evidence type="ECO:0000256" key="14">
    <source>
        <dbReference type="ARBA" id="ARBA00023075"/>
    </source>
</evidence>
<comment type="function">
    <text evidence="1">Core subunit of the mitochondrial membrane respiratory chain NADH dehydrogenase (Complex I) that is believed to belong to the minimal assembly required for catalysis. Complex I functions in the transfer of electrons from NADH to the respiratory chain. The immediate electron acceptor for the enzyme is believed to be ubiquinone.</text>
</comment>
<sequence>MFNKLNNLKMTFMTMMILSTIFAISSSSWINIWISMEINAMSFIPIMMSINQMKSSESMMLYFLVQSISSMNLLFFVMMMNLNFDWMKIIINFMNNSMVINLTLLMKIGAAPFYFWFPKVIKMLSWNNIFILMTWQKIIPLMLMKYCLIKNLIIMSIIFSVVMSSIMAFNQTNLKTIMSFSSINHLGWMMTAMIMNFNTMLIYFINYMVLNYILCKMFHLLNIKVLLNMFMSNFNNNYKTILLINFLSLSGLPPFLGFFPKWLVIMNMMINNHYILMTILIMTALINLFFYLRILISTFMLSYNQLKWMINFKWNKILLNNLMILSYLSIIMMIIITIIKQFN</sequence>
<keyword evidence="11 18" id="KW-0249">Electron transport</keyword>
<gene>
    <name evidence="20" type="primary">ND2</name>
</gene>
<evidence type="ECO:0000256" key="1">
    <source>
        <dbReference type="ARBA" id="ARBA00003257"/>
    </source>
</evidence>
<evidence type="ECO:0000256" key="3">
    <source>
        <dbReference type="ARBA" id="ARBA00007012"/>
    </source>
</evidence>
<evidence type="ECO:0000256" key="7">
    <source>
        <dbReference type="ARBA" id="ARBA00022660"/>
    </source>
</evidence>
<dbReference type="RefSeq" id="YP_010586082.1">
    <property type="nucleotide sequence ID" value="NC_069248.1"/>
</dbReference>